<sequence length="83" mass="8819">MQLIKTSLLLTAFAAFSQALPVVEPGIDVTDYDGGVCGPWPKCIPPRAIDPKPRGTHEEGGEEACGGWASCKPPRSVASKVRR</sequence>
<gene>
    <name evidence="3" type="ORF">OC846_003503</name>
</gene>
<feature type="region of interest" description="Disordered" evidence="1">
    <location>
        <begin position="48"/>
        <end position="83"/>
    </location>
</feature>
<feature type="signal peptide" evidence="2">
    <location>
        <begin position="1"/>
        <end position="19"/>
    </location>
</feature>
<dbReference type="EMBL" id="JAPDMZ010000086">
    <property type="protein sequence ID" value="KAK0550842.1"/>
    <property type="molecule type" value="Genomic_DNA"/>
</dbReference>
<proteinExistence type="predicted"/>
<dbReference type="Proteomes" id="UP001176517">
    <property type="component" value="Unassembled WGS sequence"/>
</dbReference>
<keyword evidence="4" id="KW-1185">Reference proteome</keyword>
<feature type="chain" id="PRO_5042962372" evidence="2">
    <location>
        <begin position="20"/>
        <end position="83"/>
    </location>
</feature>
<evidence type="ECO:0000313" key="3">
    <source>
        <dbReference type="EMBL" id="KAK0550842.1"/>
    </source>
</evidence>
<evidence type="ECO:0000256" key="2">
    <source>
        <dbReference type="SAM" id="SignalP"/>
    </source>
</evidence>
<organism evidence="3 4">
    <name type="scientific">Tilletia horrida</name>
    <dbReference type="NCBI Taxonomy" id="155126"/>
    <lineage>
        <taxon>Eukaryota</taxon>
        <taxon>Fungi</taxon>
        <taxon>Dikarya</taxon>
        <taxon>Basidiomycota</taxon>
        <taxon>Ustilaginomycotina</taxon>
        <taxon>Exobasidiomycetes</taxon>
        <taxon>Tilletiales</taxon>
        <taxon>Tilletiaceae</taxon>
        <taxon>Tilletia</taxon>
    </lineage>
</organism>
<comment type="caution">
    <text evidence="3">The sequence shown here is derived from an EMBL/GenBank/DDBJ whole genome shotgun (WGS) entry which is preliminary data.</text>
</comment>
<feature type="compositionally biased region" description="Basic and acidic residues" evidence="1">
    <location>
        <begin position="49"/>
        <end position="59"/>
    </location>
</feature>
<accession>A0AAN6GPK8</accession>
<protein>
    <submittedName>
        <fullName evidence="3">Uncharacterized protein</fullName>
    </submittedName>
</protein>
<evidence type="ECO:0000256" key="1">
    <source>
        <dbReference type="SAM" id="MobiDB-lite"/>
    </source>
</evidence>
<dbReference type="AlphaFoldDB" id="A0AAN6GPK8"/>
<keyword evidence="2" id="KW-0732">Signal</keyword>
<reference evidence="3" key="1">
    <citation type="journal article" date="2023" name="PhytoFront">
        <title>Draft Genome Resources of Seven Strains of Tilletia horrida, Causal Agent of Kernel Smut of Rice.</title>
        <authorList>
            <person name="Khanal S."/>
            <person name="Antony Babu S."/>
            <person name="Zhou X.G."/>
        </authorList>
    </citation>
    <scope>NUCLEOTIDE SEQUENCE</scope>
    <source>
        <strain evidence="3">TX6</strain>
    </source>
</reference>
<name>A0AAN6GPK8_9BASI</name>
<evidence type="ECO:0000313" key="4">
    <source>
        <dbReference type="Proteomes" id="UP001176517"/>
    </source>
</evidence>